<feature type="transmembrane region" description="Helical" evidence="1">
    <location>
        <begin position="22"/>
        <end position="42"/>
    </location>
</feature>
<proteinExistence type="predicted"/>
<feature type="transmembrane region" description="Helical" evidence="1">
    <location>
        <begin position="63"/>
        <end position="80"/>
    </location>
</feature>
<keyword evidence="1 2" id="KW-0812">Transmembrane</keyword>
<dbReference type="STRING" id="946077.W5A_03649"/>
<name>I0WHZ0_9FLAO</name>
<sequence>MIGASLYYYISPIYSPPEMRKLVLIALGIITIIIPALLLILLRSTGRITSFNIEKVGQRKLPLYITLVVFYIAITKVIPQSRSYELYYFFVAMMGSTLGCLVFVFFKIKASIHMLAISGLTTFIIGLSIHYQTNLVLLIGVLVLLNGAIASSRLLLKAHSSTELILGMCIGSIPQFLAFAYWL</sequence>
<feature type="transmembrane region" description="Helical" evidence="1">
    <location>
        <begin position="112"/>
        <end position="129"/>
    </location>
</feature>
<organism evidence="2 3">
    <name type="scientific">Imtechella halotolerans K1</name>
    <dbReference type="NCBI Taxonomy" id="946077"/>
    <lineage>
        <taxon>Bacteria</taxon>
        <taxon>Pseudomonadati</taxon>
        <taxon>Bacteroidota</taxon>
        <taxon>Flavobacteriia</taxon>
        <taxon>Flavobacteriales</taxon>
        <taxon>Flavobacteriaceae</taxon>
        <taxon>Imtechella</taxon>
    </lineage>
</organism>
<evidence type="ECO:0000313" key="3">
    <source>
        <dbReference type="Proteomes" id="UP000005938"/>
    </source>
</evidence>
<reference evidence="2 3" key="1">
    <citation type="journal article" date="2012" name="J. Bacteriol.">
        <title>Genome Sequence of the Halotolerant Bacterium Imtechella halotolerans K1T.</title>
        <authorList>
            <person name="Kumar S."/>
            <person name="Vikram S."/>
            <person name="Subramanian S."/>
            <person name="Raghava G.P."/>
            <person name="Pinnaka A.K."/>
        </authorList>
    </citation>
    <scope>NUCLEOTIDE SEQUENCE [LARGE SCALE GENOMIC DNA]</scope>
    <source>
        <strain evidence="2 3">K1</strain>
    </source>
</reference>
<keyword evidence="1" id="KW-1133">Transmembrane helix</keyword>
<comment type="caution">
    <text evidence="2">The sequence shown here is derived from an EMBL/GenBank/DDBJ whole genome shotgun (WGS) entry which is preliminary data.</text>
</comment>
<keyword evidence="3" id="KW-1185">Reference proteome</keyword>
<accession>I0WHZ0</accession>
<feature type="transmembrane region" description="Helical" evidence="1">
    <location>
        <begin position="163"/>
        <end position="182"/>
    </location>
</feature>
<protein>
    <submittedName>
        <fullName evidence="2">Putative transmembrane protein</fullName>
    </submittedName>
</protein>
<gene>
    <name evidence="2" type="ORF">W5A_03649</name>
</gene>
<evidence type="ECO:0000313" key="2">
    <source>
        <dbReference type="EMBL" id="EID76006.1"/>
    </source>
</evidence>
<dbReference type="AlphaFoldDB" id="I0WHZ0"/>
<feature type="transmembrane region" description="Helical" evidence="1">
    <location>
        <begin position="135"/>
        <end position="156"/>
    </location>
</feature>
<feature type="transmembrane region" description="Helical" evidence="1">
    <location>
        <begin position="86"/>
        <end position="105"/>
    </location>
</feature>
<dbReference type="eggNOG" id="COG0671">
    <property type="taxonomic scope" value="Bacteria"/>
</dbReference>
<keyword evidence="1" id="KW-0472">Membrane</keyword>
<dbReference type="Proteomes" id="UP000005938">
    <property type="component" value="Unassembled WGS sequence"/>
</dbReference>
<dbReference type="EMBL" id="AJJU01000003">
    <property type="protein sequence ID" value="EID76006.1"/>
    <property type="molecule type" value="Genomic_DNA"/>
</dbReference>
<evidence type="ECO:0000256" key="1">
    <source>
        <dbReference type="SAM" id="Phobius"/>
    </source>
</evidence>